<dbReference type="CDD" id="cd00010">
    <property type="entry name" value="AAI_LTSS"/>
    <property type="match status" value="1"/>
</dbReference>
<protein>
    <recommendedName>
        <fullName evidence="7">Bifunctional inhibitor/plant lipid transfer protein/seed storage helical domain-containing protein</fullName>
    </recommendedName>
</protein>
<evidence type="ECO:0000313" key="9">
    <source>
        <dbReference type="Proteomes" id="UP000036987"/>
    </source>
</evidence>
<evidence type="ECO:0000256" key="6">
    <source>
        <dbReference type="SAM" id="SignalP"/>
    </source>
</evidence>
<keyword evidence="4" id="KW-0325">Glycoprotein</keyword>
<evidence type="ECO:0000256" key="5">
    <source>
        <dbReference type="SAM" id="MobiDB-lite"/>
    </source>
</evidence>
<keyword evidence="2 6" id="KW-0732">Signal</keyword>
<reference evidence="9" key="1">
    <citation type="journal article" date="2016" name="Nature">
        <title>The genome of the seagrass Zostera marina reveals angiosperm adaptation to the sea.</title>
        <authorList>
            <person name="Olsen J.L."/>
            <person name="Rouze P."/>
            <person name="Verhelst B."/>
            <person name="Lin Y.-C."/>
            <person name="Bayer T."/>
            <person name="Collen J."/>
            <person name="Dattolo E."/>
            <person name="De Paoli E."/>
            <person name="Dittami S."/>
            <person name="Maumus F."/>
            <person name="Michel G."/>
            <person name="Kersting A."/>
            <person name="Lauritano C."/>
            <person name="Lohaus R."/>
            <person name="Toepel M."/>
            <person name="Tonon T."/>
            <person name="Vanneste K."/>
            <person name="Amirebrahimi M."/>
            <person name="Brakel J."/>
            <person name="Bostroem C."/>
            <person name="Chovatia M."/>
            <person name="Grimwood J."/>
            <person name="Jenkins J.W."/>
            <person name="Jueterbock A."/>
            <person name="Mraz A."/>
            <person name="Stam W.T."/>
            <person name="Tice H."/>
            <person name="Bornberg-Bauer E."/>
            <person name="Green P.J."/>
            <person name="Pearson G.A."/>
            <person name="Procaccini G."/>
            <person name="Duarte C.M."/>
            <person name="Schmutz J."/>
            <person name="Reusch T.B.H."/>
            <person name="Van de Peer Y."/>
        </authorList>
    </citation>
    <scope>NUCLEOTIDE SEQUENCE [LARGE SCALE GENOMIC DNA]</scope>
    <source>
        <strain evidence="9">cv. Finnish</strain>
    </source>
</reference>
<comment type="caution">
    <text evidence="8">The sequence shown here is derived from an EMBL/GenBank/DDBJ whole genome shotgun (WGS) entry which is preliminary data.</text>
</comment>
<feature type="compositionally biased region" description="Low complexity" evidence="5">
    <location>
        <begin position="127"/>
        <end position="139"/>
    </location>
</feature>
<dbReference type="PANTHER" id="PTHR33044">
    <property type="entry name" value="BIFUNCTIONAL INHIBITOR/LIPID-TRANSFER PROTEIN/SEED STORAGE 2S ALBUMIN SUPERFAMILY PROTEIN-RELATED"/>
    <property type="match status" value="1"/>
</dbReference>
<dbReference type="Pfam" id="PF14368">
    <property type="entry name" value="LTP_2"/>
    <property type="match status" value="1"/>
</dbReference>
<dbReference type="Gene3D" id="1.10.110.10">
    <property type="entry name" value="Plant lipid-transfer and hydrophobic proteins"/>
    <property type="match status" value="1"/>
</dbReference>
<keyword evidence="9" id="KW-1185">Reference proteome</keyword>
<dbReference type="OrthoDB" id="659547at2759"/>
<feature type="chain" id="PRO_5005527023" description="Bifunctional inhibitor/plant lipid transfer protein/seed storage helical domain-containing protein" evidence="6">
    <location>
        <begin position="25"/>
        <end position="179"/>
    </location>
</feature>
<accession>A0A0K9NJ69</accession>
<evidence type="ECO:0000256" key="2">
    <source>
        <dbReference type="ARBA" id="ARBA00022729"/>
    </source>
</evidence>
<evidence type="ECO:0000313" key="8">
    <source>
        <dbReference type="EMBL" id="KMZ56814.1"/>
    </source>
</evidence>
<feature type="domain" description="Bifunctional inhibitor/plant lipid transfer protein/seed storage helical" evidence="7">
    <location>
        <begin position="30"/>
        <end position="116"/>
    </location>
</feature>
<name>A0A0K9NJ69_ZOSMR</name>
<comment type="similarity">
    <text evidence="1">Belongs to the plant LTP family.</text>
</comment>
<proteinExistence type="inferred from homology"/>
<dbReference type="InterPro" id="IPR016140">
    <property type="entry name" value="Bifunc_inhib/LTP/seed_store"/>
</dbReference>
<dbReference type="STRING" id="29655.A0A0K9NJ69"/>
<evidence type="ECO:0000259" key="7">
    <source>
        <dbReference type="Pfam" id="PF14368"/>
    </source>
</evidence>
<organism evidence="8 9">
    <name type="scientific">Zostera marina</name>
    <name type="common">Eelgrass</name>
    <dbReference type="NCBI Taxonomy" id="29655"/>
    <lineage>
        <taxon>Eukaryota</taxon>
        <taxon>Viridiplantae</taxon>
        <taxon>Streptophyta</taxon>
        <taxon>Embryophyta</taxon>
        <taxon>Tracheophyta</taxon>
        <taxon>Spermatophyta</taxon>
        <taxon>Magnoliopsida</taxon>
        <taxon>Liliopsida</taxon>
        <taxon>Zosteraceae</taxon>
        <taxon>Zostera</taxon>
    </lineage>
</organism>
<sequence length="179" mass="18877">MASKLTCIIIISFLILTSISTISAASRRGLSQDAAQDCVELSELMIDCLDFVMMPREMIEPLPSCCSSVSKVIQINPICICSSMEEAINMGLILNITAALELPTICSIEVPPKARCSLLPPSPSPSPSSGSSQKVSAPVSSPPELKPVIVIKGGVSTLKPSVMVVITVGVIIVRSLSFF</sequence>
<dbReference type="SUPFAM" id="SSF47699">
    <property type="entry name" value="Bifunctional inhibitor/lipid-transfer protein/seed storage 2S albumin"/>
    <property type="match status" value="1"/>
</dbReference>
<feature type="region of interest" description="Disordered" evidence="5">
    <location>
        <begin position="119"/>
        <end position="141"/>
    </location>
</feature>
<dbReference type="Proteomes" id="UP000036987">
    <property type="component" value="Unassembled WGS sequence"/>
</dbReference>
<feature type="signal peptide" evidence="6">
    <location>
        <begin position="1"/>
        <end position="24"/>
    </location>
</feature>
<dbReference type="OMA" id="KLCCGEV"/>
<dbReference type="InterPro" id="IPR043325">
    <property type="entry name" value="LTSS"/>
</dbReference>
<gene>
    <name evidence="8" type="ORF">ZOSMA_91G00810</name>
</gene>
<evidence type="ECO:0000256" key="4">
    <source>
        <dbReference type="ARBA" id="ARBA00023180"/>
    </source>
</evidence>
<evidence type="ECO:0000256" key="1">
    <source>
        <dbReference type="ARBA" id="ARBA00009748"/>
    </source>
</evidence>
<dbReference type="InterPro" id="IPR036312">
    <property type="entry name" value="Bifun_inhib/LTP/seed_sf"/>
</dbReference>
<dbReference type="EMBL" id="LFYR01002138">
    <property type="protein sequence ID" value="KMZ56814.1"/>
    <property type="molecule type" value="Genomic_DNA"/>
</dbReference>
<dbReference type="AlphaFoldDB" id="A0A0K9NJ69"/>
<evidence type="ECO:0000256" key="3">
    <source>
        <dbReference type="ARBA" id="ARBA00023157"/>
    </source>
</evidence>
<keyword evidence="3" id="KW-1015">Disulfide bond</keyword>